<dbReference type="CDD" id="cd06974">
    <property type="entry name" value="TerD_like"/>
    <property type="match status" value="1"/>
</dbReference>
<dbReference type="Gene3D" id="2.60.60.30">
    <property type="entry name" value="sav2460 like domains"/>
    <property type="match status" value="1"/>
</dbReference>
<protein>
    <recommendedName>
        <fullName evidence="3">TerD domain-containing protein</fullName>
    </recommendedName>
</protein>
<feature type="domain" description="TerD" evidence="3">
    <location>
        <begin position="59"/>
        <end position="155"/>
    </location>
</feature>
<gene>
    <name evidence="4" type="ORF">GCM10023205_14160</name>
</gene>
<feature type="compositionally biased region" description="Low complexity" evidence="2">
    <location>
        <begin position="203"/>
        <end position="221"/>
    </location>
</feature>
<proteinExistence type="inferred from homology"/>
<feature type="region of interest" description="Disordered" evidence="2">
    <location>
        <begin position="175"/>
        <end position="232"/>
    </location>
</feature>
<dbReference type="InterPro" id="IPR051324">
    <property type="entry name" value="Stress/Tellurium_Resist"/>
</dbReference>
<dbReference type="EMBL" id="BAABHS010000004">
    <property type="protein sequence ID" value="GAA4953827.1"/>
    <property type="molecule type" value="Genomic_DNA"/>
</dbReference>
<dbReference type="InterPro" id="IPR003325">
    <property type="entry name" value="TerD"/>
</dbReference>
<dbReference type="Gene3D" id="3.40.50.300">
    <property type="entry name" value="P-loop containing nucleotide triphosphate hydrolases"/>
    <property type="match status" value="1"/>
</dbReference>
<accession>A0ABP9GV72</accession>
<dbReference type="PANTHER" id="PTHR32097">
    <property type="entry name" value="CAMP-BINDING PROTEIN 1-RELATED"/>
    <property type="match status" value="1"/>
</dbReference>
<evidence type="ECO:0000256" key="2">
    <source>
        <dbReference type="SAM" id="MobiDB-lite"/>
    </source>
</evidence>
<dbReference type="PANTHER" id="PTHR32097:SF4">
    <property type="entry name" value="GENERAL STRESS PROTEIN 16U"/>
    <property type="match status" value="1"/>
</dbReference>
<dbReference type="Pfam" id="PF02342">
    <property type="entry name" value="TerD"/>
    <property type="match status" value="1"/>
</dbReference>
<dbReference type="RefSeq" id="WP_345674426.1">
    <property type="nucleotide sequence ID" value="NZ_BAABHS010000004.1"/>
</dbReference>
<dbReference type="Proteomes" id="UP001500466">
    <property type="component" value="Unassembled WGS sequence"/>
</dbReference>
<organism evidence="4 5">
    <name type="scientific">Yinghuangia aomiensis</name>
    <dbReference type="NCBI Taxonomy" id="676205"/>
    <lineage>
        <taxon>Bacteria</taxon>
        <taxon>Bacillati</taxon>
        <taxon>Actinomycetota</taxon>
        <taxon>Actinomycetes</taxon>
        <taxon>Kitasatosporales</taxon>
        <taxon>Streptomycetaceae</taxon>
        <taxon>Yinghuangia</taxon>
    </lineage>
</organism>
<comment type="similarity">
    <text evidence="1">Belongs to the CAPAB/TerDEXZ family.</text>
</comment>
<evidence type="ECO:0000313" key="5">
    <source>
        <dbReference type="Proteomes" id="UP001500466"/>
    </source>
</evidence>
<evidence type="ECO:0000256" key="1">
    <source>
        <dbReference type="ARBA" id="ARBA00008775"/>
    </source>
</evidence>
<reference evidence="5" key="1">
    <citation type="journal article" date="2019" name="Int. J. Syst. Evol. Microbiol.">
        <title>The Global Catalogue of Microorganisms (GCM) 10K type strain sequencing project: providing services to taxonomists for standard genome sequencing and annotation.</title>
        <authorList>
            <consortium name="The Broad Institute Genomics Platform"/>
            <consortium name="The Broad Institute Genome Sequencing Center for Infectious Disease"/>
            <person name="Wu L."/>
            <person name="Ma J."/>
        </authorList>
    </citation>
    <scope>NUCLEOTIDE SEQUENCE [LARGE SCALE GENOMIC DNA]</scope>
    <source>
        <strain evidence="5">JCM 17986</strain>
    </source>
</reference>
<name>A0ABP9GV72_9ACTN</name>
<evidence type="ECO:0000259" key="3">
    <source>
        <dbReference type="Pfam" id="PF02342"/>
    </source>
</evidence>
<comment type="caution">
    <text evidence="4">The sequence shown here is derived from an EMBL/GenBank/DDBJ whole genome shotgun (WGS) entry which is preliminary data.</text>
</comment>
<dbReference type="InterPro" id="IPR027417">
    <property type="entry name" value="P-loop_NTPase"/>
</dbReference>
<evidence type="ECO:0000313" key="4">
    <source>
        <dbReference type="EMBL" id="GAA4953827.1"/>
    </source>
</evidence>
<sequence length="604" mass="63693">MSTELVRGQNVPLPAQQVAVDIAASCPVELLAVLVDAGLKVRGDGDVLQRDGSTAAGIAMRAQGVDVDLTALPEDVERVVVVATLEGSGVDRFGAVGAPVATVAAGGAPVAAFTIVDLNSERALQAVELYRRQGAWKLRAVGQGYDGGLDALLRDLGVQLRAPIVDRVRTRLAGPNAVAHTSANAPEPPQRTAEAAPEPPAAGFPTATAPHGGARPAPAAGQSDAQREAAAREARREIERLYEDIWGVFEDAARSAASFRSAVGYADNRLDKELADVLADPSARTSREGLDAQEGARAKHRELVERARTGLDRDAAHLAGEVAQLEPKLPPEMARWDSPAWAAWRAPEDTAPAIRLGDLHLPESPQLRVPMVLRLPMERGLWIDSGATGVDGELDLTSPEVVRSRAAELALTLSARMLAAFPVGDLKLHIVDPEGKGAAAGPFAPLSSSGLLVGPAATTAPEIAALLGRLMDRVELARMAVESGATDALPDHIDFSRQLLVVHGFPYGFDDRTVTQLRHIVEEGSRVGVHVVVVGNREDSGSFGPLLDPLWRALLRLTPIPEDHIADPWVGHAWTYTPDLPSDGTGVTQTLLTWLASTAAGGGR</sequence>
<keyword evidence="5" id="KW-1185">Reference proteome</keyword>